<dbReference type="InterPro" id="IPR043128">
    <property type="entry name" value="Rev_trsase/Diguanyl_cyclase"/>
</dbReference>
<comment type="caution">
    <text evidence="2">The sequence shown here is derived from an EMBL/GenBank/DDBJ whole genome shotgun (WGS) entry which is preliminary data.</text>
</comment>
<dbReference type="PROSITE" id="PS50887">
    <property type="entry name" value="GGDEF"/>
    <property type="match status" value="1"/>
</dbReference>
<reference evidence="3" key="1">
    <citation type="journal article" date="2019" name="Int. J. Syst. Evol. Microbiol.">
        <title>The Global Catalogue of Microorganisms (GCM) 10K type strain sequencing project: providing services to taxonomists for standard genome sequencing and annotation.</title>
        <authorList>
            <consortium name="The Broad Institute Genomics Platform"/>
            <consortium name="The Broad Institute Genome Sequencing Center for Infectious Disease"/>
            <person name="Wu L."/>
            <person name="Ma J."/>
        </authorList>
    </citation>
    <scope>NUCLEOTIDE SEQUENCE [LARGE SCALE GENOMIC DNA]</scope>
    <source>
        <strain evidence="3">JCM 17125</strain>
    </source>
</reference>
<dbReference type="Pfam" id="PF00990">
    <property type="entry name" value="GGDEF"/>
    <property type="match status" value="1"/>
</dbReference>
<name>A0ABP7EQ44_9MICO</name>
<dbReference type="Proteomes" id="UP001501468">
    <property type="component" value="Unassembled WGS sequence"/>
</dbReference>
<proteinExistence type="predicted"/>
<accession>A0ABP7EQ44</accession>
<dbReference type="PANTHER" id="PTHR45138">
    <property type="entry name" value="REGULATORY COMPONENTS OF SENSORY TRANSDUCTION SYSTEM"/>
    <property type="match status" value="1"/>
</dbReference>
<dbReference type="SMART" id="SM00267">
    <property type="entry name" value="GGDEF"/>
    <property type="match status" value="1"/>
</dbReference>
<dbReference type="InterPro" id="IPR029787">
    <property type="entry name" value="Nucleotide_cyclase"/>
</dbReference>
<organism evidence="2 3">
    <name type="scientific">Terrabacter ginsenosidimutans</name>
    <dbReference type="NCBI Taxonomy" id="490575"/>
    <lineage>
        <taxon>Bacteria</taxon>
        <taxon>Bacillati</taxon>
        <taxon>Actinomycetota</taxon>
        <taxon>Actinomycetes</taxon>
        <taxon>Micrococcales</taxon>
        <taxon>Intrasporangiaceae</taxon>
        <taxon>Terrabacter</taxon>
    </lineage>
</organism>
<gene>
    <name evidence="2" type="ORF">GCM10022399_43700</name>
</gene>
<dbReference type="Gene3D" id="3.30.70.270">
    <property type="match status" value="1"/>
</dbReference>
<dbReference type="Pfam" id="PF01590">
    <property type="entry name" value="GAF"/>
    <property type="match status" value="1"/>
</dbReference>
<keyword evidence="3" id="KW-1185">Reference proteome</keyword>
<evidence type="ECO:0000259" key="1">
    <source>
        <dbReference type="PROSITE" id="PS50887"/>
    </source>
</evidence>
<dbReference type="InterPro" id="IPR029016">
    <property type="entry name" value="GAF-like_dom_sf"/>
</dbReference>
<feature type="domain" description="GGDEF" evidence="1">
    <location>
        <begin position="180"/>
        <end position="298"/>
    </location>
</feature>
<dbReference type="InterPro" id="IPR003018">
    <property type="entry name" value="GAF"/>
</dbReference>
<dbReference type="PANTHER" id="PTHR45138:SF9">
    <property type="entry name" value="DIGUANYLATE CYCLASE DGCM-RELATED"/>
    <property type="match status" value="1"/>
</dbReference>
<dbReference type="Gene3D" id="3.30.450.40">
    <property type="match status" value="1"/>
</dbReference>
<protein>
    <recommendedName>
        <fullName evidence="1">GGDEF domain-containing protein</fullName>
    </recommendedName>
</protein>
<sequence>MTQLNRQLPGMSLWLVTCVREDRQIVVASAGEWAERAPAGRDFSWQASLCVRMVRGAPPVAPDLTCEPAYLPAVVGPLAHVRAYVGVPLLAGDEELFGTLCALAGSPQPASWHEAMPVVSVMGRMLSTVLAGEQAAHDRSVEAAHAYSLADRDALSGMKNRRGFEQAVWTEEGRNRRFGTRSSIVVVTLHPAARAAGAVQDDDVRRCAAVLTSVCEPGDVAGRVEGTEFVLLVAQTGLTGVRALQTRLRAALRTAGLSGSVGVATRQPYEDLAGTWERAERAVHIDERRRNLRTSTSRSQDRRSS</sequence>
<dbReference type="InterPro" id="IPR050469">
    <property type="entry name" value="Diguanylate_Cyclase"/>
</dbReference>
<dbReference type="SUPFAM" id="SSF55781">
    <property type="entry name" value="GAF domain-like"/>
    <property type="match status" value="1"/>
</dbReference>
<dbReference type="SUPFAM" id="SSF55073">
    <property type="entry name" value="Nucleotide cyclase"/>
    <property type="match status" value="1"/>
</dbReference>
<dbReference type="EMBL" id="BAABDC010000015">
    <property type="protein sequence ID" value="GAA3722574.1"/>
    <property type="molecule type" value="Genomic_DNA"/>
</dbReference>
<dbReference type="InterPro" id="IPR000160">
    <property type="entry name" value="GGDEF_dom"/>
</dbReference>
<evidence type="ECO:0000313" key="2">
    <source>
        <dbReference type="EMBL" id="GAA3722574.1"/>
    </source>
</evidence>
<evidence type="ECO:0000313" key="3">
    <source>
        <dbReference type="Proteomes" id="UP001501468"/>
    </source>
</evidence>